<keyword evidence="5" id="KW-1185">Reference proteome</keyword>
<evidence type="ECO:0000313" key="4">
    <source>
        <dbReference type="EMBL" id="SEN20984.1"/>
    </source>
</evidence>
<dbReference type="InterPro" id="IPR016181">
    <property type="entry name" value="Acyl_CoA_acyltransferase"/>
</dbReference>
<evidence type="ECO:0000256" key="1">
    <source>
        <dbReference type="ARBA" id="ARBA00022679"/>
    </source>
</evidence>
<dbReference type="RefSeq" id="WP_330220635.1">
    <property type="nucleotide sequence ID" value="NZ_FOCM01000003.1"/>
</dbReference>
<dbReference type="CDD" id="cd04301">
    <property type="entry name" value="NAT_SF"/>
    <property type="match status" value="1"/>
</dbReference>
<protein>
    <submittedName>
        <fullName evidence="4">Acetyltransferase (GNAT) family protein</fullName>
    </submittedName>
</protein>
<dbReference type="Gene3D" id="3.40.630.30">
    <property type="match status" value="1"/>
</dbReference>
<dbReference type="Proteomes" id="UP000199372">
    <property type="component" value="Unassembled WGS sequence"/>
</dbReference>
<name>A0A1H8EPE8_9RHOB</name>
<dbReference type="EMBL" id="FOCM01000003">
    <property type="protein sequence ID" value="SEN20984.1"/>
    <property type="molecule type" value="Genomic_DNA"/>
</dbReference>
<dbReference type="PANTHER" id="PTHR43420">
    <property type="entry name" value="ACETYLTRANSFERASE"/>
    <property type="match status" value="1"/>
</dbReference>
<keyword evidence="2" id="KW-0012">Acyltransferase</keyword>
<feature type="domain" description="N-acetyltransferase" evidence="3">
    <location>
        <begin position="106"/>
        <end position="239"/>
    </location>
</feature>
<dbReference type="PROSITE" id="PS51186">
    <property type="entry name" value="GNAT"/>
    <property type="match status" value="1"/>
</dbReference>
<evidence type="ECO:0000256" key="2">
    <source>
        <dbReference type="ARBA" id="ARBA00023315"/>
    </source>
</evidence>
<gene>
    <name evidence="4" type="ORF">SAMN04488011_10338</name>
</gene>
<dbReference type="InterPro" id="IPR000182">
    <property type="entry name" value="GNAT_dom"/>
</dbReference>
<proteinExistence type="predicted"/>
<sequence>MNLPQADIDATLAATWPPLRSWQHGPWTLRDGAGGGKRVSAATTDTTVGERDITAAEAAMDDAGQQALFQVRPDRSDLDARLDDRGYLTVDPTVLYHAPVAQVAGDPPPPVTGFGAWPPLQIQRDIWAAGGIGPARVAVMERVTVPKIAILGRARDQPAATVFVAVADDIAMVHALETRPKLRRNGAGRTLISHAAHWARKNGATTLTLLVTRANDPANALYRSLGMAEQPCYHYRIRP</sequence>
<dbReference type="SUPFAM" id="SSF55729">
    <property type="entry name" value="Acyl-CoA N-acyltransferases (Nat)"/>
    <property type="match status" value="1"/>
</dbReference>
<dbReference type="Pfam" id="PF00583">
    <property type="entry name" value="Acetyltransf_1"/>
    <property type="match status" value="1"/>
</dbReference>
<dbReference type="InterPro" id="IPR050680">
    <property type="entry name" value="YpeA/RimI_acetyltransf"/>
</dbReference>
<organism evidence="4 5">
    <name type="scientific">Palleronia pelagia</name>
    <dbReference type="NCBI Taxonomy" id="387096"/>
    <lineage>
        <taxon>Bacteria</taxon>
        <taxon>Pseudomonadati</taxon>
        <taxon>Pseudomonadota</taxon>
        <taxon>Alphaproteobacteria</taxon>
        <taxon>Rhodobacterales</taxon>
        <taxon>Roseobacteraceae</taxon>
        <taxon>Palleronia</taxon>
    </lineage>
</organism>
<dbReference type="AlphaFoldDB" id="A0A1H8EPE8"/>
<keyword evidence="1 4" id="KW-0808">Transferase</keyword>
<evidence type="ECO:0000259" key="3">
    <source>
        <dbReference type="PROSITE" id="PS51186"/>
    </source>
</evidence>
<reference evidence="5" key="1">
    <citation type="submission" date="2016-10" db="EMBL/GenBank/DDBJ databases">
        <authorList>
            <person name="Varghese N."/>
            <person name="Submissions S."/>
        </authorList>
    </citation>
    <scope>NUCLEOTIDE SEQUENCE [LARGE SCALE GENOMIC DNA]</scope>
    <source>
        <strain evidence="5">DSM 26893</strain>
    </source>
</reference>
<accession>A0A1H8EPE8</accession>
<evidence type="ECO:0000313" key="5">
    <source>
        <dbReference type="Proteomes" id="UP000199372"/>
    </source>
</evidence>
<dbReference type="GO" id="GO:0016747">
    <property type="term" value="F:acyltransferase activity, transferring groups other than amino-acyl groups"/>
    <property type="evidence" value="ECO:0007669"/>
    <property type="project" value="InterPro"/>
</dbReference>